<evidence type="ECO:0000256" key="6">
    <source>
        <dbReference type="ARBA" id="ARBA00022723"/>
    </source>
</evidence>
<evidence type="ECO:0000256" key="2">
    <source>
        <dbReference type="ARBA" id="ARBA00004167"/>
    </source>
</evidence>
<organism evidence="12 13">
    <name type="scientific">Capsella rubella</name>
    <dbReference type="NCBI Taxonomy" id="81985"/>
    <lineage>
        <taxon>Eukaryota</taxon>
        <taxon>Viridiplantae</taxon>
        <taxon>Streptophyta</taxon>
        <taxon>Embryophyta</taxon>
        <taxon>Tracheophyta</taxon>
        <taxon>Spermatophyta</taxon>
        <taxon>Magnoliopsida</taxon>
        <taxon>eudicotyledons</taxon>
        <taxon>Gunneridae</taxon>
        <taxon>Pentapetalae</taxon>
        <taxon>rosids</taxon>
        <taxon>malvids</taxon>
        <taxon>Brassicales</taxon>
        <taxon>Brassicaceae</taxon>
        <taxon>Camelineae</taxon>
        <taxon>Capsella</taxon>
    </lineage>
</organism>
<dbReference type="SUPFAM" id="SSF48264">
    <property type="entry name" value="Cytochrome P450"/>
    <property type="match status" value="1"/>
</dbReference>
<keyword evidence="11" id="KW-0472">Membrane</keyword>
<dbReference type="InterPro" id="IPR050665">
    <property type="entry name" value="Cytochrome_P450_Monooxygen"/>
</dbReference>
<dbReference type="GO" id="GO:0016705">
    <property type="term" value="F:oxidoreductase activity, acting on paired donors, with incorporation or reduction of molecular oxygen"/>
    <property type="evidence" value="ECO:0007669"/>
    <property type="project" value="InterPro"/>
</dbReference>
<accession>R0I321</accession>
<dbReference type="EMBL" id="KB870807">
    <property type="protein sequence ID" value="EOA32335.1"/>
    <property type="molecule type" value="Genomic_DNA"/>
</dbReference>
<comment type="cofactor">
    <cofactor evidence="1">
        <name>heme</name>
        <dbReference type="ChEBI" id="CHEBI:30413"/>
    </cofactor>
</comment>
<dbReference type="AlphaFoldDB" id="R0I321"/>
<dbReference type="GO" id="GO:0016020">
    <property type="term" value="C:membrane"/>
    <property type="evidence" value="ECO:0007669"/>
    <property type="project" value="UniProtKB-SubCell"/>
</dbReference>
<evidence type="ECO:0000313" key="12">
    <source>
        <dbReference type="EMBL" id="EOA32335.1"/>
    </source>
</evidence>
<evidence type="ECO:0000256" key="9">
    <source>
        <dbReference type="ARBA" id="ARBA00023004"/>
    </source>
</evidence>
<evidence type="ECO:0000256" key="5">
    <source>
        <dbReference type="ARBA" id="ARBA00022692"/>
    </source>
</evidence>
<evidence type="ECO:0008006" key="14">
    <source>
        <dbReference type="Google" id="ProtNLM"/>
    </source>
</evidence>
<evidence type="ECO:0000256" key="11">
    <source>
        <dbReference type="ARBA" id="ARBA00023136"/>
    </source>
</evidence>
<keyword evidence="9" id="KW-0408">Iron</keyword>
<protein>
    <recommendedName>
        <fullName evidence="14">Cytochrome P450</fullName>
    </recommendedName>
</protein>
<evidence type="ECO:0000256" key="7">
    <source>
        <dbReference type="ARBA" id="ARBA00022989"/>
    </source>
</evidence>
<keyword evidence="5" id="KW-0812">Transmembrane</keyword>
<evidence type="ECO:0000256" key="8">
    <source>
        <dbReference type="ARBA" id="ARBA00023002"/>
    </source>
</evidence>
<dbReference type="GO" id="GO:0005506">
    <property type="term" value="F:iron ion binding"/>
    <property type="evidence" value="ECO:0007669"/>
    <property type="project" value="InterPro"/>
</dbReference>
<evidence type="ECO:0000256" key="10">
    <source>
        <dbReference type="ARBA" id="ARBA00023033"/>
    </source>
</evidence>
<dbReference type="PANTHER" id="PTHR24282:SF274">
    <property type="entry name" value="CYTOCHROME P450, FAMILY 72, SUBFAMILY A, POLYPEPTIDE 9"/>
    <property type="match status" value="1"/>
</dbReference>
<dbReference type="Gene3D" id="1.10.630.10">
    <property type="entry name" value="Cytochrome P450"/>
    <property type="match status" value="1"/>
</dbReference>
<keyword evidence="13" id="KW-1185">Reference proteome</keyword>
<keyword evidence="8" id="KW-0560">Oxidoreductase</keyword>
<comment type="subcellular location">
    <subcellularLocation>
        <location evidence="2">Membrane</location>
        <topology evidence="2">Single-pass membrane protein</topology>
    </subcellularLocation>
</comment>
<proteinExistence type="inferred from homology"/>
<dbReference type="GO" id="GO:0004497">
    <property type="term" value="F:monooxygenase activity"/>
    <property type="evidence" value="ECO:0007669"/>
    <property type="project" value="UniProtKB-KW"/>
</dbReference>
<evidence type="ECO:0000256" key="1">
    <source>
        <dbReference type="ARBA" id="ARBA00001971"/>
    </source>
</evidence>
<dbReference type="GO" id="GO:0020037">
    <property type="term" value="F:heme binding"/>
    <property type="evidence" value="ECO:0007669"/>
    <property type="project" value="InterPro"/>
</dbReference>
<dbReference type="InterPro" id="IPR036396">
    <property type="entry name" value="Cyt_P450_sf"/>
</dbReference>
<keyword evidence="6" id="KW-0479">Metal-binding</keyword>
<keyword evidence="10" id="KW-0503">Monooxygenase</keyword>
<reference evidence="13" key="1">
    <citation type="journal article" date="2013" name="Nat. Genet.">
        <title>The Capsella rubella genome and the genomic consequences of rapid mating system evolution.</title>
        <authorList>
            <person name="Slotte T."/>
            <person name="Hazzouri K.M."/>
            <person name="Agren J.A."/>
            <person name="Koenig D."/>
            <person name="Maumus F."/>
            <person name="Guo Y.L."/>
            <person name="Steige K."/>
            <person name="Platts A.E."/>
            <person name="Escobar J.S."/>
            <person name="Newman L.K."/>
            <person name="Wang W."/>
            <person name="Mandakova T."/>
            <person name="Vello E."/>
            <person name="Smith L.M."/>
            <person name="Henz S.R."/>
            <person name="Steffen J."/>
            <person name="Takuno S."/>
            <person name="Brandvain Y."/>
            <person name="Coop G."/>
            <person name="Andolfatto P."/>
            <person name="Hu T.T."/>
            <person name="Blanchette M."/>
            <person name="Clark R.M."/>
            <person name="Quesneville H."/>
            <person name="Nordborg M."/>
            <person name="Gaut B.S."/>
            <person name="Lysak M.A."/>
            <person name="Jenkins J."/>
            <person name="Grimwood J."/>
            <person name="Chapman J."/>
            <person name="Prochnik S."/>
            <person name="Shu S."/>
            <person name="Rokhsar D."/>
            <person name="Schmutz J."/>
            <person name="Weigel D."/>
            <person name="Wright S.I."/>
        </authorList>
    </citation>
    <scope>NUCLEOTIDE SEQUENCE [LARGE SCALE GENOMIC DNA]</scope>
    <source>
        <strain evidence="13">cv. Monte Gargano</strain>
    </source>
</reference>
<keyword evidence="4" id="KW-0349">Heme</keyword>
<evidence type="ECO:0000313" key="13">
    <source>
        <dbReference type="Proteomes" id="UP000029121"/>
    </source>
</evidence>
<dbReference type="eggNOG" id="KOG0157">
    <property type="taxonomic scope" value="Eukaryota"/>
</dbReference>
<dbReference type="Pfam" id="PF00067">
    <property type="entry name" value="p450"/>
    <property type="match status" value="1"/>
</dbReference>
<evidence type="ECO:0000256" key="3">
    <source>
        <dbReference type="ARBA" id="ARBA00010617"/>
    </source>
</evidence>
<dbReference type="STRING" id="81985.R0I321"/>
<sequence length="105" mass="11966">MIIYEVLRLYPPVIQIKRVIHKDIKLGDVTLPGGVQVDMHVLLIHRDTKLWGDDAAEFKPEKFKEGISKATKNQACFLPFGWGPRICIVFTIHPQCGAHLILHKL</sequence>
<name>R0I321_9BRAS</name>
<evidence type="ECO:0000256" key="4">
    <source>
        <dbReference type="ARBA" id="ARBA00022617"/>
    </source>
</evidence>
<gene>
    <name evidence="12" type="ORF">CARUB_v10015601mg</name>
</gene>
<dbReference type="Proteomes" id="UP000029121">
    <property type="component" value="Unassembled WGS sequence"/>
</dbReference>
<keyword evidence="7" id="KW-1133">Transmembrane helix</keyword>
<dbReference type="PANTHER" id="PTHR24282">
    <property type="entry name" value="CYTOCHROME P450 FAMILY MEMBER"/>
    <property type="match status" value="1"/>
</dbReference>
<dbReference type="InterPro" id="IPR001128">
    <property type="entry name" value="Cyt_P450"/>
</dbReference>
<comment type="similarity">
    <text evidence="3">Belongs to the cytochrome P450 family.</text>
</comment>